<name>A0ABR1AN71_POLSC</name>
<dbReference type="Proteomes" id="UP001359485">
    <property type="component" value="Unassembled WGS sequence"/>
</dbReference>
<proteinExistence type="predicted"/>
<evidence type="ECO:0000313" key="1">
    <source>
        <dbReference type="EMBL" id="KAK6623940.1"/>
    </source>
</evidence>
<dbReference type="EMBL" id="JAWJWF010000046">
    <property type="protein sequence ID" value="KAK6623940.1"/>
    <property type="molecule type" value="Genomic_DNA"/>
</dbReference>
<sequence length="104" mass="11537">MTKFTETTKTPHETDTKQTGTFVEVNTLKIGIGESEVSNGEILKSQQTNFTGNVGNGDETSEPQPCTIANVTYQHREQGIFVRKKPLPICLNSYAGKHSFKIDF</sequence>
<comment type="caution">
    <text evidence="1">The sequence shown here is derived from an EMBL/GenBank/DDBJ whole genome shotgun (WGS) entry which is preliminary data.</text>
</comment>
<organism evidence="1 2">
    <name type="scientific">Polyplax serrata</name>
    <name type="common">Common mouse louse</name>
    <dbReference type="NCBI Taxonomy" id="468196"/>
    <lineage>
        <taxon>Eukaryota</taxon>
        <taxon>Metazoa</taxon>
        <taxon>Ecdysozoa</taxon>
        <taxon>Arthropoda</taxon>
        <taxon>Hexapoda</taxon>
        <taxon>Insecta</taxon>
        <taxon>Pterygota</taxon>
        <taxon>Neoptera</taxon>
        <taxon>Paraneoptera</taxon>
        <taxon>Psocodea</taxon>
        <taxon>Troctomorpha</taxon>
        <taxon>Phthiraptera</taxon>
        <taxon>Anoplura</taxon>
        <taxon>Polyplacidae</taxon>
        <taxon>Polyplax</taxon>
    </lineage>
</organism>
<gene>
    <name evidence="1" type="ORF">RUM44_010796</name>
</gene>
<evidence type="ECO:0000313" key="2">
    <source>
        <dbReference type="Proteomes" id="UP001359485"/>
    </source>
</evidence>
<keyword evidence="2" id="KW-1185">Reference proteome</keyword>
<reference evidence="1 2" key="1">
    <citation type="submission" date="2023-09" db="EMBL/GenBank/DDBJ databases">
        <title>Genomes of two closely related lineages of the louse Polyplax serrata with different host specificities.</title>
        <authorList>
            <person name="Martinu J."/>
            <person name="Tarabai H."/>
            <person name="Stefka J."/>
            <person name="Hypsa V."/>
        </authorList>
    </citation>
    <scope>NUCLEOTIDE SEQUENCE [LARGE SCALE GENOMIC DNA]</scope>
    <source>
        <strain evidence="1">98ZLc_SE</strain>
    </source>
</reference>
<accession>A0ABR1AN71</accession>
<protein>
    <submittedName>
        <fullName evidence="1">Uncharacterized protein</fullName>
    </submittedName>
</protein>